<dbReference type="GO" id="GO:0003677">
    <property type="term" value="F:DNA binding"/>
    <property type="evidence" value="ECO:0007669"/>
    <property type="project" value="UniProtKB-KW"/>
</dbReference>
<dbReference type="SMART" id="SM00100">
    <property type="entry name" value="cNMP"/>
    <property type="match status" value="1"/>
</dbReference>
<dbReference type="InterPro" id="IPR012318">
    <property type="entry name" value="HTH_CRP"/>
</dbReference>
<dbReference type="Pfam" id="PF00027">
    <property type="entry name" value="cNMP_binding"/>
    <property type="match status" value="1"/>
</dbReference>
<dbReference type="PROSITE" id="PS51063">
    <property type="entry name" value="HTH_CRP_2"/>
    <property type="match status" value="1"/>
</dbReference>
<dbReference type="PANTHER" id="PTHR24567">
    <property type="entry name" value="CRP FAMILY TRANSCRIPTIONAL REGULATORY PROTEIN"/>
    <property type="match status" value="1"/>
</dbReference>
<evidence type="ECO:0000256" key="3">
    <source>
        <dbReference type="ARBA" id="ARBA00023163"/>
    </source>
</evidence>
<accession>A0A420WSI1</accession>
<dbReference type="AlphaFoldDB" id="A0A420WSI1"/>
<dbReference type="Gene3D" id="1.10.10.10">
    <property type="entry name" value="Winged helix-like DNA-binding domain superfamily/Winged helix DNA-binding domain"/>
    <property type="match status" value="1"/>
</dbReference>
<dbReference type="Gene3D" id="2.60.120.10">
    <property type="entry name" value="Jelly Rolls"/>
    <property type="match status" value="1"/>
</dbReference>
<evidence type="ECO:0000256" key="2">
    <source>
        <dbReference type="ARBA" id="ARBA00023125"/>
    </source>
</evidence>
<sequence length="245" mass="28158">MSENVSCMVRHFRHYADLGDDEIELLGTLERSPEHLTPGETLWLEGSSADELAVVSKGWAYSFYSLKDGNRLILDIYLPGDVIGLREFATSEHLASVETITECTICRFPHKHLTDVFKQSSKLTRVFFAVASTQQSILVERMINLGRRDAVGRIAHFLCEMHTRLERTNDDMQGQFRLPLSQQMLADTMGLSAVHVSRVFSQLRNETLVERERHRIRIPDFERLVRFAGFNNNYLGTRSIIQNRD</sequence>
<dbReference type="GO" id="GO:0005829">
    <property type="term" value="C:cytosol"/>
    <property type="evidence" value="ECO:0007669"/>
    <property type="project" value="TreeGrafter"/>
</dbReference>
<proteinExistence type="predicted"/>
<protein>
    <submittedName>
        <fullName evidence="5">CRP-like cAMP-binding protein</fullName>
    </submittedName>
</protein>
<organism evidence="5 6">
    <name type="scientific">Kushneria sinocarnis</name>
    <dbReference type="NCBI Taxonomy" id="595502"/>
    <lineage>
        <taxon>Bacteria</taxon>
        <taxon>Pseudomonadati</taxon>
        <taxon>Pseudomonadota</taxon>
        <taxon>Gammaproteobacteria</taxon>
        <taxon>Oceanospirillales</taxon>
        <taxon>Halomonadaceae</taxon>
        <taxon>Kushneria</taxon>
    </lineage>
</organism>
<dbReference type="CDD" id="cd00038">
    <property type="entry name" value="CAP_ED"/>
    <property type="match status" value="1"/>
</dbReference>
<dbReference type="Pfam" id="PF13545">
    <property type="entry name" value="HTH_Crp_2"/>
    <property type="match status" value="1"/>
</dbReference>
<dbReference type="RefSeq" id="WP_245977880.1">
    <property type="nucleotide sequence ID" value="NZ_RBIN01000012.1"/>
</dbReference>
<dbReference type="InterPro" id="IPR014710">
    <property type="entry name" value="RmlC-like_jellyroll"/>
</dbReference>
<keyword evidence="1" id="KW-0805">Transcription regulation</keyword>
<evidence type="ECO:0000313" key="6">
    <source>
        <dbReference type="Proteomes" id="UP000281975"/>
    </source>
</evidence>
<dbReference type="InterPro" id="IPR018490">
    <property type="entry name" value="cNMP-bd_dom_sf"/>
</dbReference>
<dbReference type="SUPFAM" id="SSF46785">
    <property type="entry name" value="Winged helix' DNA-binding domain"/>
    <property type="match status" value="1"/>
</dbReference>
<evidence type="ECO:0000313" key="5">
    <source>
        <dbReference type="EMBL" id="RKQ95713.1"/>
    </source>
</evidence>
<feature type="domain" description="HTH crp-type" evidence="4">
    <location>
        <begin position="148"/>
        <end position="222"/>
    </location>
</feature>
<name>A0A420WSI1_9GAMM</name>
<keyword evidence="6" id="KW-1185">Reference proteome</keyword>
<evidence type="ECO:0000256" key="1">
    <source>
        <dbReference type="ARBA" id="ARBA00023015"/>
    </source>
</evidence>
<dbReference type="SUPFAM" id="SSF51206">
    <property type="entry name" value="cAMP-binding domain-like"/>
    <property type="match status" value="1"/>
</dbReference>
<dbReference type="InterPro" id="IPR000595">
    <property type="entry name" value="cNMP-bd_dom"/>
</dbReference>
<comment type="caution">
    <text evidence="5">The sequence shown here is derived from an EMBL/GenBank/DDBJ whole genome shotgun (WGS) entry which is preliminary data.</text>
</comment>
<dbReference type="InterPro" id="IPR036390">
    <property type="entry name" value="WH_DNA-bd_sf"/>
</dbReference>
<dbReference type="Proteomes" id="UP000281975">
    <property type="component" value="Unassembled WGS sequence"/>
</dbReference>
<keyword evidence="3" id="KW-0804">Transcription</keyword>
<dbReference type="PANTHER" id="PTHR24567:SF26">
    <property type="entry name" value="REGULATORY PROTEIN YEIL"/>
    <property type="match status" value="1"/>
</dbReference>
<reference evidence="5 6" key="1">
    <citation type="submission" date="2018-10" db="EMBL/GenBank/DDBJ databases">
        <title>Genomic Encyclopedia of Type Strains, Phase IV (KMG-IV): sequencing the most valuable type-strain genomes for metagenomic binning, comparative biology and taxonomic classification.</title>
        <authorList>
            <person name="Goeker M."/>
        </authorList>
    </citation>
    <scope>NUCLEOTIDE SEQUENCE [LARGE SCALE GENOMIC DNA]</scope>
    <source>
        <strain evidence="5 6">DSM 23229</strain>
    </source>
</reference>
<dbReference type="GO" id="GO:0003700">
    <property type="term" value="F:DNA-binding transcription factor activity"/>
    <property type="evidence" value="ECO:0007669"/>
    <property type="project" value="TreeGrafter"/>
</dbReference>
<evidence type="ECO:0000259" key="4">
    <source>
        <dbReference type="PROSITE" id="PS51063"/>
    </source>
</evidence>
<dbReference type="InterPro" id="IPR036388">
    <property type="entry name" value="WH-like_DNA-bd_sf"/>
</dbReference>
<dbReference type="SMART" id="SM00419">
    <property type="entry name" value="HTH_CRP"/>
    <property type="match status" value="1"/>
</dbReference>
<gene>
    <name evidence="5" type="ORF">C7446_3227</name>
</gene>
<dbReference type="EMBL" id="RBIN01000012">
    <property type="protein sequence ID" value="RKQ95713.1"/>
    <property type="molecule type" value="Genomic_DNA"/>
</dbReference>
<keyword evidence="2" id="KW-0238">DNA-binding</keyword>
<dbReference type="InterPro" id="IPR050397">
    <property type="entry name" value="Env_Response_Regulators"/>
</dbReference>